<organism evidence="2 3">
    <name type="scientific">Nitratireductor arenosus</name>
    <dbReference type="NCBI Taxonomy" id="2682096"/>
    <lineage>
        <taxon>Bacteria</taxon>
        <taxon>Pseudomonadati</taxon>
        <taxon>Pseudomonadota</taxon>
        <taxon>Alphaproteobacteria</taxon>
        <taxon>Hyphomicrobiales</taxon>
        <taxon>Phyllobacteriaceae</taxon>
        <taxon>Nitratireductor</taxon>
    </lineage>
</organism>
<keyword evidence="1" id="KW-1133">Transmembrane helix</keyword>
<protein>
    <submittedName>
        <fullName evidence="2">HdeD family acid-resistance protein</fullName>
    </submittedName>
</protein>
<name>A0A844QI39_9HYPH</name>
<dbReference type="InterPro" id="IPR052712">
    <property type="entry name" value="Acid_resist_chaperone_HdeD"/>
</dbReference>
<keyword evidence="1" id="KW-0812">Transmembrane</keyword>
<sequence length="185" mass="19605">MSETKMHSATVGRSWIWMALFAVISLIGGVMALLNPFAATMAATLLAGWTFALVGVLQIVQAFQDKGWGGFIWALLFGILTLVVGLSLIFNPLAGMVSLTLLVAVLFLIIGAIKLMYAFSLRPISGWGWVLVSGLIAVALGIMILADFPASAASILGILLGVELLSNGVLFLFVALGLRRLRQTA</sequence>
<feature type="transmembrane region" description="Helical" evidence="1">
    <location>
        <begin position="126"/>
        <end position="146"/>
    </location>
</feature>
<dbReference type="EMBL" id="WPHG01000002">
    <property type="protein sequence ID" value="MVA97718.1"/>
    <property type="molecule type" value="Genomic_DNA"/>
</dbReference>
<accession>A0A844QI39</accession>
<evidence type="ECO:0000313" key="3">
    <source>
        <dbReference type="Proteomes" id="UP000463224"/>
    </source>
</evidence>
<keyword evidence="1" id="KW-0472">Membrane</keyword>
<keyword evidence="3" id="KW-1185">Reference proteome</keyword>
<proteinExistence type="predicted"/>
<feature type="transmembrane region" description="Helical" evidence="1">
    <location>
        <begin position="15"/>
        <end position="34"/>
    </location>
</feature>
<dbReference type="InterPro" id="IPR005325">
    <property type="entry name" value="DUF308_memb"/>
</dbReference>
<feature type="transmembrane region" description="Helical" evidence="1">
    <location>
        <begin position="152"/>
        <end position="178"/>
    </location>
</feature>
<dbReference type="PANTHER" id="PTHR34989:SF1">
    <property type="entry name" value="PROTEIN HDED"/>
    <property type="match status" value="1"/>
</dbReference>
<dbReference type="RefSeq" id="WP_156712646.1">
    <property type="nucleotide sequence ID" value="NZ_WPHG01000002.1"/>
</dbReference>
<gene>
    <name evidence="2" type="ORF">GN330_10730</name>
</gene>
<dbReference type="Proteomes" id="UP000463224">
    <property type="component" value="Unassembled WGS sequence"/>
</dbReference>
<feature type="transmembrane region" description="Helical" evidence="1">
    <location>
        <begin position="40"/>
        <end position="60"/>
    </location>
</feature>
<evidence type="ECO:0000313" key="2">
    <source>
        <dbReference type="EMBL" id="MVA97718.1"/>
    </source>
</evidence>
<evidence type="ECO:0000256" key="1">
    <source>
        <dbReference type="SAM" id="Phobius"/>
    </source>
</evidence>
<dbReference type="Pfam" id="PF03729">
    <property type="entry name" value="DUF308"/>
    <property type="match status" value="1"/>
</dbReference>
<dbReference type="PANTHER" id="PTHR34989">
    <property type="entry name" value="PROTEIN HDED"/>
    <property type="match status" value="1"/>
</dbReference>
<feature type="transmembrane region" description="Helical" evidence="1">
    <location>
        <begin position="96"/>
        <end position="119"/>
    </location>
</feature>
<dbReference type="GO" id="GO:0005886">
    <property type="term" value="C:plasma membrane"/>
    <property type="evidence" value="ECO:0007669"/>
    <property type="project" value="TreeGrafter"/>
</dbReference>
<dbReference type="AlphaFoldDB" id="A0A844QI39"/>
<comment type="caution">
    <text evidence="2">The sequence shown here is derived from an EMBL/GenBank/DDBJ whole genome shotgun (WGS) entry which is preliminary data.</text>
</comment>
<feature type="transmembrane region" description="Helical" evidence="1">
    <location>
        <begin position="72"/>
        <end position="90"/>
    </location>
</feature>
<reference evidence="2 3" key="1">
    <citation type="submission" date="2019-12" db="EMBL/GenBank/DDBJ databases">
        <title>Nitratireductor arenosus sp. nov., Isolated from sea sand, Jeju island, South Korea.</title>
        <authorList>
            <person name="Kim W."/>
        </authorList>
    </citation>
    <scope>NUCLEOTIDE SEQUENCE [LARGE SCALE GENOMIC DNA]</scope>
    <source>
        <strain evidence="2 3">CAU 1489</strain>
    </source>
</reference>